<dbReference type="PANTHER" id="PTHR21712:SF29">
    <property type="entry name" value="PRE-RRNA-PROCESSING PROTEIN FHL1"/>
    <property type="match status" value="1"/>
</dbReference>
<feature type="region of interest" description="Disordered" evidence="4">
    <location>
        <begin position="1157"/>
        <end position="1247"/>
    </location>
</feature>
<feature type="compositionally biased region" description="Basic and acidic residues" evidence="4">
    <location>
        <begin position="496"/>
        <end position="507"/>
    </location>
</feature>
<accession>A0AAE0KB12</accession>
<evidence type="ECO:0000256" key="3">
    <source>
        <dbReference type="PROSITE-ProRule" id="PRU00089"/>
    </source>
</evidence>
<feature type="region of interest" description="Disordered" evidence="4">
    <location>
        <begin position="1084"/>
        <end position="1139"/>
    </location>
</feature>
<feature type="region of interest" description="Disordered" evidence="4">
    <location>
        <begin position="413"/>
        <end position="635"/>
    </location>
</feature>
<feature type="compositionally biased region" description="Polar residues" evidence="4">
    <location>
        <begin position="1226"/>
        <end position="1236"/>
    </location>
</feature>
<proteinExistence type="predicted"/>
<feature type="compositionally biased region" description="Pro residues" evidence="4">
    <location>
        <begin position="1090"/>
        <end position="1139"/>
    </location>
</feature>
<comment type="subcellular location">
    <subcellularLocation>
        <location evidence="3">Nucleus</location>
    </subcellularLocation>
</comment>
<gene>
    <name evidence="6" type="ORF">B0T24DRAFT_575799</name>
</gene>
<feature type="compositionally biased region" description="Basic and acidic residues" evidence="4">
    <location>
        <begin position="617"/>
        <end position="635"/>
    </location>
</feature>
<feature type="compositionally biased region" description="Basic and acidic residues" evidence="4">
    <location>
        <begin position="433"/>
        <end position="457"/>
    </location>
</feature>
<dbReference type="SMART" id="SM00339">
    <property type="entry name" value="FH"/>
    <property type="match status" value="1"/>
</dbReference>
<feature type="compositionally biased region" description="Polar residues" evidence="4">
    <location>
        <begin position="781"/>
        <end position="792"/>
    </location>
</feature>
<dbReference type="EMBL" id="JAULSN010000004">
    <property type="protein sequence ID" value="KAK3373389.1"/>
    <property type="molecule type" value="Genomic_DNA"/>
</dbReference>
<keyword evidence="1 3" id="KW-0238">DNA-binding</keyword>
<feature type="DNA-binding region" description="Fork-head" evidence="3">
    <location>
        <begin position="649"/>
        <end position="763"/>
    </location>
</feature>
<dbReference type="Gene3D" id="1.10.10.10">
    <property type="entry name" value="Winged helix-like DNA-binding domain superfamily/Winged helix DNA-binding domain"/>
    <property type="match status" value="1"/>
</dbReference>
<dbReference type="Pfam" id="PF00250">
    <property type="entry name" value="Forkhead"/>
    <property type="match status" value="1"/>
</dbReference>
<feature type="compositionally biased region" description="Low complexity" evidence="4">
    <location>
        <begin position="911"/>
        <end position="930"/>
    </location>
</feature>
<feature type="compositionally biased region" description="Polar residues" evidence="4">
    <location>
        <begin position="1193"/>
        <end position="1204"/>
    </location>
</feature>
<dbReference type="GO" id="GO:0003700">
    <property type="term" value="F:DNA-binding transcription factor activity"/>
    <property type="evidence" value="ECO:0007669"/>
    <property type="project" value="InterPro"/>
</dbReference>
<dbReference type="PANTHER" id="PTHR21712">
    <property type="entry name" value="PRE-RRNA-PROCESSING PROTEIN FHL1"/>
    <property type="match status" value="1"/>
</dbReference>
<feature type="compositionally biased region" description="Basic residues" evidence="4">
    <location>
        <begin position="576"/>
        <end position="585"/>
    </location>
</feature>
<feature type="domain" description="Fork-head" evidence="5">
    <location>
        <begin position="649"/>
        <end position="763"/>
    </location>
</feature>
<dbReference type="InterPro" id="IPR036388">
    <property type="entry name" value="WH-like_DNA-bd_sf"/>
</dbReference>
<dbReference type="PROSITE" id="PS50039">
    <property type="entry name" value="FORK_HEAD_3"/>
    <property type="match status" value="1"/>
</dbReference>
<dbReference type="GO" id="GO:0043565">
    <property type="term" value="F:sequence-specific DNA binding"/>
    <property type="evidence" value="ECO:0007669"/>
    <property type="project" value="InterPro"/>
</dbReference>
<dbReference type="Pfam" id="PF00498">
    <property type="entry name" value="FHA"/>
    <property type="match status" value="1"/>
</dbReference>
<evidence type="ECO:0000256" key="2">
    <source>
        <dbReference type="ARBA" id="ARBA00023242"/>
    </source>
</evidence>
<feature type="compositionally biased region" description="Basic and acidic residues" evidence="4">
    <location>
        <begin position="546"/>
        <end position="562"/>
    </location>
</feature>
<dbReference type="GO" id="GO:0060962">
    <property type="term" value="P:regulation of ribosomal protein gene transcription by RNA polymerase II"/>
    <property type="evidence" value="ECO:0007669"/>
    <property type="project" value="InterPro"/>
</dbReference>
<dbReference type="Proteomes" id="UP001287356">
    <property type="component" value="Unassembled WGS sequence"/>
</dbReference>
<dbReference type="GO" id="GO:0005634">
    <property type="term" value="C:nucleus"/>
    <property type="evidence" value="ECO:0007669"/>
    <property type="project" value="UniProtKB-SubCell"/>
</dbReference>
<dbReference type="InterPro" id="IPR036390">
    <property type="entry name" value="WH_DNA-bd_sf"/>
</dbReference>
<organism evidence="6 7">
    <name type="scientific">Lasiosphaeria ovina</name>
    <dbReference type="NCBI Taxonomy" id="92902"/>
    <lineage>
        <taxon>Eukaryota</taxon>
        <taxon>Fungi</taxon>
        <taxon>Dikarya</taxon>
        <taxon>Ascomycota</taxon>
        <taxon>Pezizomycotina</taxon>
        <taxon>Sordariomycetes</taxon>
        <taxon>Sordariomycetidae</taxon>
        <taxon>Sordariales</taxon>
        <taxon>Lasiosphaeriaceae</taxon>
        <taxon>Lasiosphaeria</taxon>
    </lineage>
</organism>
<feature type="compositionally biased region" description="Basic and acidic residues" evidence="4">
    <location>
        <begin position="197"/>
        <end position="220"/>
    </location>
</feature>
<name>A0AAE0KB12_9PEZI</name>
<comment type="caution">
    <text evidence="6">The sequence shown here is derived from an EMBL/GenBank/DDBJ whole genome shotgun (WGS) entry which is preliminary data.</text>
</comment>
<feature type="compositionally biased region" description="Basic and acidic residues" evidence="4">
    <location>
        <begin position="586"/>
        <end position="597"/>
    </location>
</feature>
<dbReference type="SUPFAM" id="SSF46785">
    <property type="entry name" value="Winged helix' DNA-binding domain"/>
    <property type="match status" value="1"/>
</dbReference>
<dbReference type="InterPro" id="IPR001766">
    <property type="entry name" value="Fork_head_dom"/>
</dbReference>
<feature type="region of interest" description="Disordered" evidence="4">
    <location>
        <begin position="197"/>
        <end position="291"/>
    </location>
</feature>
<reference evidence="6" key="2">
    <citation type="submission" date="2023-06" db="EMBL/GenBank/DDBJ databases">
        <authorList>
            <consortium name="Lawrence Berkeley National Laboratory"/>
            <person name="Haridas S."/>
            <person name="Hensen N."/>
            <person name="Bonometti L."/>
            <person name="Westerberg I."/>
            <person name="Brannstrom I.O."/>
            <person name="Guillou S."/>
            <person name="Cros-Aarteil S."/>
            <person name="Calhoun S."/>
            <person name="Kuo A."/>
            <person name="Mondo S."/>
            <person name="Pangilinan J."/>
            <person name="Riley R."/>
            <person name="Labutti K."/>
            <person name="Andreopoulos B."/>
            <person name="Lipzen A."/>
            <person name="Chen C."/>
            <person name="Yanf M."/>
            <person name="Daum C."/>
            <person name="Ng V."/>
            <person name="Clum A."/>
            <person name="Steindorff A."/>
            <person name="Ohm R."/>
            <person name="Martin F."/>
            <person name="Silar P."/>
            <person name="Natvig D."/>
            <person name="Lalanne C."/>
            <person name="Gautier V."/>
            <person name="Ament-Velasquez S.L."/>
            <person name="Kruys A."/>
            <person name="Hutchinson M.I."/>
            <person name="Powell A.J."/>
            <person name="Barry K."/>
            <person name="Miller A.N."/>
            <person name="Grigoriev I.V."/>
            <person name="Debuchy R."/>
            <person name="Gladieux P."/>
            <person name="Thoren M.H."/>
            <person name="Johannesson H."/>
        </authorList>
    </citation>
    <scope>NUCLEOTIDE SEQUENCE</scope>
    <source>
        <strain evidence="6">CBS 958.72</strain>
    </source>
</reference>
<dbReference type="PRINTS" id="PR00053">
    <property type="entry name" value="FORKHEAD"/>
</dbReference>
<feature type="compositionally biased region" description="Acidic residues" evidence="4">
    <location>
        <begin position="475"/>
        <end position="494"/>
    </location>
</feature>
<dbReference type="InterPro" id="IPR000253">
    <property type="entry name" value="FHA_dom"/>
</dbReference>
<dbReference type="InterPro" id="IPR045178">
    <property type="entry name" value="Fhl1/FHA1"/>
</dbReference>
<feature type="compositionally biased region" description="Low complexity" evidence="4">
    <location>
        <begin position="1210"/>
        <end position="1219"/>
    </location>
</feature>
<reference evidence="6" key="1">
    <citation type="journal article" date="2023" name="Mol. Phylogenet. Evol.">
        <title>Genome-scale phylogeny and comparative genomics of the fungal order Sordariales.</title>
        <authorList>
            <person name="Hensen N."/>
            <person name="Bonometti L."/>
            <person name="Westerberg I."/>
            <person name="Brannstrom I.O."/>
            <person name="Guillou S."/>
            <person name="Cros-Aarteil S."/>
            <person name="Calhoun S."/>
            <person name="Haridas S."/>
            <person name="Kuo A."/>
            <person name="Mondo S."/>
            <person name="Pangilinan J."/>
            <person name="Riley R."/>
            <person name="LaButti K."/>
            <person name="Andreopoulos B."/>
            <person name="Lipzen A."/>
            <person name="Chen C."/>
            <person name="Yan M."/>
            <person name="Daum C."/>
            <person name="Ng V."/>
            <person name="Clum A."/>
            <person name="Steindorff A."/>
            <person name="Ohm R.A."/>
            <person name="Martin F."/>
            <person name="Silar P."/>
            <person name="Natvig D.O."/>
            <person name="Lalanne C."/>
            <person name="Gautier V."/>
            <person name="Ament-Velasquez S.L."/>
            <person name="Kruys A."/>
            <person name="Hutchinson M.I."/>
            <person name="Powell A.J."/>
            <person name="Barry K."/>
            <person name="Miller A.N."/>
            <person name="Grigoriev I.V."/>
            <person name="Debuchy R."/>
            <person name="Gladieux P."/>
            <person name="Hiltunen Thoren M."/>
            <person name="Johannesson H."/>
        </authorList>
    </citation>
    <scope>NUCLEOTIDE SEQUENCE</scope>
    <source>
        <strain evidence="6">CBS 958.72</strain>
    </source>
</reference>
<evidence type="ECO:0000256" key="1">
    <source>
        <dbReference type="ARBA" id="ARBA00023125"/>
    </source>
</evidence>
<feature type="region of interest" description="Disordered" evidence="4">
    <location>
        <begin position="1"/>
        <end position="51"/>
    </location>
</feature>
<feature type="region of interest" description="Disordered" evidence="4">
    <location>
        <begin position="727"/>
        <end position="930"/>
    </location>
</feature>
<evidence type="ECO:0000313" key="7">
    <source>
        <dbReference type="Proteomes" id="UP001287356"/>
    </source>
</evidence>
<keyword evidence="2 3" id="KW-0539">Nucleus</keyword>
<dbReference type="SUPFAM" id="SSF49879">
    <property type="entry name" value="SMAD/FHA domain"/>
    <property type="match status" value="1"/>
</dbReference>
<sequence>MSSSVLDGAGAQSPAPPAFSPLTDPADPGNREPSEVNLPLLDDQAPSPAQTQTFGLTSADALASRFPASASSAANGVNGVAMDGSNGYGFGHPSMDFEIYQQQTTQLLMTLAHISQQQGQQPIVPLPPSTVRPSQVTLPYNSSTALPGSSLSHANDAGQIYPAQGSEPSLQSFAKIEFADSTFQMTTYAVIIGRDQRALEQARRDERRNGEYQRRVDEHAAQGLPPPSPPSQDRGKYSKSYVSEEGGMLGPESDGEPDPRPSKRLKTSGAGSGSGESHALAQEAAAPAVEQAAQDDTNLIVERQYISHTPGAAAVNLSALRPSPYHVPFIGIHSPGPNIASRTKGISREHLKIQFNQATNVFEAIPLHKNGFFYEDVHYKEDKVVLKSGCHLQIKDVDFVFIINGVPRGKTGAEREVLEDETASKDGAASSRKYSEGGKEMSFEFESSRNADRRSTSVEDVPVPVANEESQSDLSEQDEDLEQDDDDDGDDSTGDNEVRETVERDPGEMQSIKPEAGAGHFGHLEFPPMPPKKRGPGRPPKNGIMSKREERLRKKAAMELAKKTMPQPPAGEPPVKRKVGRPRKHPLPEDASQERPEKRKYKPRKIKSGEEGGDMSDVEKMVKEKRREKPKTPPLELRREDYTEDRLQKPNKNYGVLIDEVLTAAPDGLTLKQIYKRIQMKYPFYYFTVDTKGWESSVRHNLIGNDAFKKNEETHLWSRVPGIDIDAGKKRKAASPDQTTSLHGFGQHYSAAPAPHPAMFHGGHGSSQSPGSMPPRPAFSPSHSQPGIGTQPHQHHLNLQHTEVHAQQQQQQQQQQHLRHAYPNPPQGSLPAQAPGHGAPPSAARSQPTPSQLISYSSPYATKPPPVVGGQPIAPLRNMAMQPTQPPNGVSPFNGLPRVAALPQTSGTPGTPITRHPQPQQPTPNTLPLQPAVHPDLFKYVIEFKGLVAGMLAKRTTAGEAVAMSVVNRGLGLAAKTMVPGDEGLEKTILGVFNHSGKKLGVNQFLHPQLVQALLAFKHSMIKTLEPSVGPLWAERLILSAVDRVLGFTDKSTVPGTEAEKKQLESAESALIIAIKKVVSEHQKLMATNPAPPPAPASAPAPAPAPSPSPAPAPAPVLAPAPPRAPAPAPPPALAPAPTPALAPAPAPVPMSAPMQAPLSAPAPAPAPAGAPRRPANFSYWKTALRPTKDTTKPSTDAMTTPSAKPTPPSDTADSASPPVMDPTADQPTCSTTLSAAMSLDGHQPIE</sequence>
<dbReference type="InterPro" id="IPR008984">
    <property type="entry name" value="SMAD_FHA_dom_sf"/>
</dbReference>
<feature type="compositionally biased region" description="Polar residues" evidence="4">
    <location>
        <begin position="844"/>
        <end position="860"/>
    </location>
</feature>
<evidence type="ECO:0000256" key="4">
    <source>
        <dbReference type="SAM" id="MobiDB-lite"/>
    </source>
</evidence>
<feature type="compositionally biased region" description="Low complexity" evidence="4">
    <location>
        <begin position="275"/>
        <end position="291"/>
    </location>
</feature>
<dbReference type="AlphaFoldDB" id="A0AAE0KB12"/>
<feature type="compositionally biased region" description="Low complexity" evidence="4">
    <location>
        <begin position="807"/>
        <end position="816"/>
    </location>
</feature>
<protein>
    <recommendedName>
        <fullName evidence="5">Fork-head domain-containing protein</fullName>
    </recommendedName>
</protein>
<keyword evidence="7" id="KW-1185">Reference proteome</keyword>
<evidence type="ECO:0000313" key="6">
    <source>
        <dbReference type="EMBL" id="KAK3373389.1"/>
    </source>
</evidence>
<evidence type="ECO:0000259" key="5">
    <source>
        <dbReference type="PROSITE" id="PS50039"/>
    </source>
</evidence>